<protein>
    <recommendedName>
        <fullName evidence="4">Vacuolar protein 14 C-terminal Fig4-binding domain-containing protein</fullName>
    </recommendedName>
</protein>
<evidence type="ECO:0000256" key="1">
    <source>
        <dbReference type="ARBA" id="ARBA00004308"/>
    </source>
</evidence>
<evidence type="ECO:0000256" key="3">
    <source>
        <dbReference type="ARBA" id="ARBA00023136"/>
    </source>
</evidence>
<dbReference type="Pfam" id="PF11916">
    <property type="entry name" value="Vac14_Fig4_bd"/>
    <property type="match status" value="2"/>
</dbReference>
<evidence type="ECO:0000259" key="4">
    <source>
        <dbReference type="Pfam" id="PF11916"/>
    </source>
</evidence>
<keyword evidence="3" id="KW-0472">Membrane</keyword>
<accession>A0A8C7GX67</accession>
<organism evidence="5 6">
    <name type="scientific">Oncorhynchus kisutch</name>
    <name type="common">Coho salmon</name>
    <name type="synonym">Salmo kisutch</name>
    <dbReference type="NCBI Taxonomy" id="8019"/>
    <lineage>
        <taxon>Eukaryota</taxon>
        <taxon>Metazoa</taxon>
        <taxon>Chordata</taxon>
        <taxon>Craniata</taxon>
        <taxon>Vertebrata</taxon>
        <taxon>Euteleostomi</taxon>
        <taxon>Actinopterygii</taxon>
        <taxon>Neopterygii</taxon>
        <taxon>Teleostei</taxon>
        <taxon>Protacanthopterygii</taxon>
        <taxon>Salmoniformes</taxon>
        <taxon>Salmonidae</taxon>
        <taxon>Salmoninae</taxon>
        <taxon>Oncorhynchus</taxon>
    </lineage>
</organism>
<keyword evidence="6" id="KW-1185">Reference proteome</keyword>
<dbReference type="GO" id="GO:0010008">
    <property type="term" value="C:endosome membrane"/>
    <property type="evidence" value="ECO:0007669"/>
    <property type="project" value="TreeGrafter"/>
</dbReference>
<dbReference type="Ensembl" id="ENSOKIT00005050117.1">
    <property type="protein sequence ID" value="ENSOKIP00005047528.1"/>
    <property type="gene ID" value="ENSOKIG00005019985.1"/>
</dbReference>
<dbReference type="AlphaFoldDB" id="A0A8C7GX67"/>
<dbReference type="PANTHER" id="PTHR16023:SF0">
    <property type="entry name" value="PROTEIN VAC14 HOMOLOG"/>
    <property type="match status" value="1"/>
</dbReference>
<evidence type="ECO:0000313" key="6">
    <source>
        <dbReference type="Proteomes" id="UP000694557"/>
    </source>
</evidence>
<dbReference type="InterPro" id="IPR026825">
    <property type="entry name" value="Vac14"/>
</dbReference>
<dbReference type="GeneTree" id="ENSGT00390000008385"/>
<reference evidence="5" key="2">
    <citation type="submission" date="2025-09" db="UniProtKB">
        <authorList>
            <consortium name="Ensembl"/>
        </authorList>
    </citation>
    <scope>IDENTIFICATION</scope>
</reference>
<dbReference type="GO" id="GO:0070772">
    <property type="term" value="C:PAS complex"/>
    <property type="evidence" value="ECO:0007669"/>
    <property type="project" value="InterPro"/>
</dbReference>
<reference evidence="5" key="1">
    <citation type="submission" date="2025-08" db="UniProtKB">
        <authorList>
            <consortium name="Ensembl"/>
        </authorList>
    </citation>
    <scope>IDENTIFICATION</scope>
</reference>
<feature type="domain" description="Vacuolar protein 14 C-terminal Fig4-binding" evidence="4">
    <location>
        <begin position="78"/>
        <end position="163"/>
    </location>
</feature>
<comment type="subcellular location">
    <subcellularLocation>
        <location evidence="1">Endomembrane system</location>
    </subcellularLocation>
</comment>
<dbReference type="PANTHER" id="PTHR16023">
    <property type="entry name" value="TAX1 BINDING PROTEIN-RELATED"/>
    <property type="match status" value="1"/>
</dbReference>
<feature type="domain" description="Vacuolar protein 14 C-terminal Fig4-binding" evidence="4">
    <location>
        <begin position="25"/>
        <end position="68"/>
    </location>
</feature>
<evidence type="ECO:0000313" key="5">
    <source>
        <dbReference type="Ensembl" id="ENSOKIP00005047528.1"/>
    </source>
</evidence>
<sequence>VLPSYYSNMLFVSRYCSLLALRPSRQLCLLLHAENIFHSMADILLKEEDLKFASTMVQRLNTILLISESNALFCCLYLYFYWCVYYTIFPLCKPCSGDLEVTVEFLMEVDKLVQLIKSSIVTYLHLQLLEVENNPYLIKALHGLLMMLLLQTLAASLSHRLRCTPNPELTRTVLLASSFRHMLTWITMSKHLEVRHQHSSRSNHRDRELVL</sequence>
<evidence type="ECO:0000256" key="2">
    <source>
        <dbReference type="ARBA" id="ARBA00022737"/>
    </source>
</evidence>
<dbReference type="Proteomes" id="UP000694557">
    <property type="component" value="Unassembled WGS sequence"/>
</dbReference>
<dbReference type="InterPro" id="IPR021841">
    <property type="entry name" value="VAC14_Fig4p-bd"/>
</dbReference>
<dbReference type="GO" id="GO:0006661">
    <property type="term" value="P:phosphatidylinositol biosynthetic process"/>
    <property type="evidence" value="ECO:0007669"/>
    <property type="project" value="InterPro"/>
</dbReference>
<proteinExistence type="predicted"/>
<name>A0A8C7GX67_ONCKI</name>
<keyword evidence="2" id="KW-0677">Repeat</keyword>